<name>A0A1I0T1E7_9RHOB</name>
<evidence type="ECO:0008006" key="4">
    <source>
        <dbReference type="Google" id="ProtNLM"/>
    </source>
</evidence>
<accession>A0A1I0T1E7</accession>
<dbReference type="AlphaFoldDB" id="A0A1I0T1E7"/>
<dbReference type="RefSeq" id="WP_231564685.1">
    <property type="nucleotide sequence ID" value="NZ_FOJO01000004.1"/>
</dbReference>
<organism evidence="2 3">
    <name type="scientific">Paracoccus halophilus</name>
    <dbReference type="NCBI Taxonomy" id="376733"/>
    <lineage>
        <taxon>Bacteria</taxon>
        <taxon>Pseudomonadati</taxon>
        <taxon>Pseudomonadota</taxon>
        <taxon>Alphaproteobacteria</taxon>
        <taxon>Rhodobacterales</taxon>
        <taxon>Paracoccaceae</taxon>
        <taxon>Paracoccus</taxon>
    </lineage>
</organism>
<dbReference type="Proteomes" id="UP000182312">
    <property type="component" value="Unassembled WGS sequence"/>
</dbReference>
<sequence length="170" mass="17759">MAMNDLLIRAGLCLLLAATPALAQDGDAEGDPAADEQLMVDPAFSDDPEAIVPAEPSAAEREAAAAAARGPDTARGDGALLRALDKVTGQTRDFTLGVGESADFGRLRIVLGECRYPAADPSSDAYAQMTISDQRINSRVFAGWMIASSPALSALDDARYDVWVISCNSA</sequence>
<feature type="signal peptide" evidence="1">
    <location>
        <begin position="1"/>
        <end position="23"/>
    </location>
</feature>
<dbReference type="EMBL" id="FOJO01000004">
    <property type="protein sequence ID" value="SFA45507.1"/>
    <property type="molecule type" value="Genomic_DNA"/>
</dbReference>
<protein>
    <recommendedName>
        <fullName evidence="4">DUF2155 domain-containing protein</fullName>
    </recommendedName>
</protein>
<gene>
    <name evidence="2" type="ORF">SAMN04487972_10442</name>
</gene>
<keyword evidence="1" id="KW-0732">Signal</keyword>
<feature type="chain" id="PRO_5010191037" description="DUF2155 domain-containing protein" evidence="1">
    <location>
        <begin position="24"/>
        <end position="170"/>
    </location>
</feature>
<evidence type="ECO:0000256" key="1">
    <source>
        <dbReference type="SAM" id="SignalP"/>
    </source>
</evidence>
<dbReference type="InterPro" id="IPR019225">
    <property type="entry name" value="DUF2155"/>
</dbReference>
<dbReference type="Pfam" id="PF09923">
    <property type="entry name" value="DUF2155"/>
    <property type="match status" value="1"/>
</dbReference>
<proteinExistence type="predicted"/>
<evidence type="ECO:0000313" key="3">
    <source>
        <dbReference type="Proteomes" id="UP000182312"/>
    </source>
</evidence>
<evidence type="ECO:0000313" key="2">
    <source>
        <dbReference type="EMBL" id="SFA45507.1"/>
    </source>
</evidence>
<reference evidence="2 3" key="1">
    <citation type="submission" date="2016-10" db="EMBL/GenBank/DDBJ databases">
        <authorList>
            <person name="de Groot N.N."/>
        </authorList>
    </citation>
    <scope>NUCLEOTIDE SEQUENCE [LARGE SCALE GENOMIC DNA]</scope>
    <source>
        <strain evidence="2 3">CGMCC 1.6117</strain>
    </source>
</reference>